<dbReference type="GO" id="GO:0006352">
    <property type="term" value="P:DNA-templated transcription initiation"/>
    <property type="evidence" value="ECO:0007669"/>
    <property type="project" value="InterPro"/>
</dbReference>
<accession>A0A7S1KP43</accession>
<dbReference type="InterPro" id="IPR038324">
    <property type="entry name" value="Rpb4/RPC9_sf"/>
</dbReference>
<protein>
    <recommendedName>
        <fullName evidence="4">RNA polymerase Rpb4/RPC9 core domain-containing protein</fullName>
    </recommendedName>
</protein>
<dbReference type="SUPFAM" id="SSF47819">
    <property type="entry name" value="HRDC-like"/>
    <property type="match status" value="1"/>
</dbReference>
<dbReference type="GO" id="GO:0005634">
    <property type="term" value="C:nucleus"/>
    <property type="evidence" value="ECO:0007669"/>
    <property type="project" value="UniProtKB-SubCell"/>
</dbReference>
<reference evidence="5" key="1">
    <citation type="submission" date="2021-01" db="EMBL/GenBank/DDBJ databases">
        <authorList>
            <person name="Corre E."/>
            <person name="Pelletier E."/>
            <person name="Niang G."/>
            <person name="Scheremetjew M."/>
            <person name="Finn R."/>
            <person name="Kale V."/>
            <person name="Holt S."/>
            <person name="Cochrane G."/>
            <person name="Meng A."/>
            <person name="Brown T."/>
            <person name="Cohen L."/>
        </authorList>
    </citation>
    <scope>NUCLEOTIDE SEQUENCE</scope>
    <source>
        <strain evidence="5">WS</strain>
    </source>
</reference>
<dbReference type="InterPro" id="IPR045222">
    <property type="entry name" value="Rpb4-like"/>
</dbReference>
<dbReference type="GO" id="GO:0000166">
    <property type="term" value="F:nucleotide binding"/>
    <property type="evidence" value="ECO:0007669"/>
    <property type="project" value="InterPro"/>
</dbReference>
<gene>
    <name evidence="5" type="ORF">PCOS0759_LOCUS3686</name>
</gene>
<feature type="domain" description="RNA polymerase Rpb4/RPC9 core" evidence="4">
    <location>
        <begin position="13"/>
        <end position="130"/>
    </location>
</feature>
<proteinExistence type="inferred from homology"/>
<dbReference type="InterPro" id="IPR006590">
    <property type="entry name" value="RNA_pol_Rpb4/RPC9_core"/>
</dbReference>
<dbReference type="AlphaFoldDB" id="A0A7S1KP43"/>
<dbReference type="EMBL" id="HBGD01004448">
    <property type="protein sequence ID" value="CAD9080446.1"/>
    <property type="molecule type" value="Transcribed_RNA"/>
</dbReference>
<evidence type="ECO:0000313" key="5">
    <source>
        <dbReference type="EMBL" id="CAD9080446.1"/>
    </source>
</evidence>
<name>A0A7S1KP43_9EUKA</name>
<evidence type="ECO:0000256" key="1">
    <source>
        <dbReference type="ARBA" id="ARBA00004123"/>
    </source>
</evidence>
<evidence type="ECO:0000256" key="3">
    <source>
        <dbReference type="ARBA" id="ARBA00025724"/>
    </source>
</evidence>
<dbReference type="Gene3D" id="1.20.1250.40">
    <property type="match status" value="1"/>
</dbReference>
<dbReference type="SMART" id="SM00657">
    <property type="entry name" value="RPOL4c"/>
    <property type="match status" value="1"/>
</dbReference>
<organism evidence="5">
    <name type="scientific">Percolomonas cosmopolitus</name>
    <dbReference type="NCBI Taxonomy" id="63605"/>
    <lineage>
        <taxon>Eukaryota</taxon>
        <taxon>Discoba</taxon>
        <taxon>Heterolobosea</taxon>
        <taxon>Tetramitia</taxon>
        <taxon>Eutetramitia</taxon>
        <taxon>Percolomonadidae</taxon>
        <taxon>Percolomonas</taxon>
    </lineage>
</organism>
<sequence>MEPEDSRELLFTKEFEEAKCLTLSEVSILLNQTTQRRTQDKISAPQSDVFLKVKEYANRFARFQNSKEYVREIRRLLNRRNLHEFEIASLVNLCPGNAEEAITLIPSLRRLDEQTIQEIIDDLDVFAMQQDEAEED</sequence>
<comment type="subcellular location">
    <subcellularLocation>
        <location evidence="1">Nucleus</location>
    </subcellularLocation>
</comment>
<dbReference type="InterPro" id="IPR005574">
    <property type="entry name" value="Rpb4/RPC9"/>
</dbReference>
<dbReference type="PANTHER" id="PTHR21297">
    <property type="entry name" value="DNA-DIRECTED RNA POLYMERASE II"/>
    <property type="match status" value="1"/>
</dbReference>
<evidence type="ECO:0000259" key="4">
    <source>
        <dbReference type="SMART" id="SM00657"/>
    </source>
</evidence>
<keyword evidence="2" id="KW-0539">Nucleus</keyword>
<dbReference type="Pfam" id="PF03874">
    <property type="entry name" value="RNA_pol_Rpb4"/>
    <property type="match status" value="1"/>
</dbReference>
<evidence type="ECO:0000256" key="2">
    <source>
        <dbReference type="ARBA" id="ARBA00023242"/>
    </source>
</evidence>
<dbReference type="GO" id="GO:0030880">
    <property type="term" value="C:RNA polymerase complex"/>
    <property type="evidence" value="ECO:0007669"/>
    <property type="project" value="InterPro"/>
</dbReference>
<dbReference type="InterPro" id="IPR010997">
    <property type="entry name" value="HRDC-like_sf"/>
</dbReference>
<comment type="similarity">
    <text evidence="3">Belongs to the eukaryotic RPB4 RNA polymerase subunit family.</text>
</comment>